<evidence type="ECO:0008006" key="4">
    <source>
        <dbReference type="Google" id="ProtNLM"/>
    </source>
</evidence>
<evidence type="ECO:0000256" key="1">
    <source>
        <dbReference type="SAM" id="MobiDB-lite"/>
    </source>
</evidence>
<dbReference type="EMBL" id="JABMIG020000197">
    <property type="protein sequence ID" value="KAL3786307.1"/>
    <property type="molecule type" value="Genomic_DNA"/>
</dbReference>
<keyword evidence="3" id="KW-1185">Reference proteome</keyword>
<dbReference type="Proteomes" id="UP001516023">
    <property type="component" value="Unassembled WGS sequence"/>
</dbReference>
<protein>
    <recommendedName>
        <fullName evidence="4">Late endosomal/lysosomal adaptor and MAPK and MTOR activator 4</fullName>
    </recommendedName>
</protein>
<feature type="region of interest" description="Disordered" evidence="1">
    <location>
        <begin position="1"/>
        <end position="27"/>
    </location>
</feature>
<reference evidence="2 3" key="1">
    <citation type="journal article" date="2020" name="G3 (Bethesda)">
        <title>Improved Reference Genome for Cyclotella cryptica CCMP332, a Model for Cell Wall Morphogenesis, Salinity Adaptation, and Lipid Production in Diatoms (Bacillariophyta).</title>
        <authorList>
            <person name="Roberts W.R."/>
            <person name="Downey K.M."/>
            <person name="Ruck E.C."/>
            <person name="Traller J.C."/>
            <person name="Alverson A.J."/>
        </authorList>
    </citation>
    <scope>NUCLEOTIDE SEQUENCE [LARGE SCALE GENOMIC DNA]</scope>
    <source>
        <strain evidence="2 3">CCMP332</strain>
    </source>
</reference>
<dbReference type="AlphaFoldDB" id="A0ABD3PEM8"/>
<organism evidence="2 3">
    <name type="scientific">Cyclotella cryptica</name>
    <dbReference type="NCBI Taxonomy" id="29204"/>
    <lineage>
        <taxon>Eukaryota</taxon>
        <taxon>Sar</taxon>
        <taxon>Stramenopiles</taxon>
        <taxon>Ochrophyta</taxon>
        <taxon>Bacillariophyta</taxon>
        <taxon>Coscinodiscophyceae</taxon>
        <taxon>Thalassiosirophycidae</taxon>
        <taxon>Stephanodiscales</taxon>
        <taxon>Stephanodiscaceae</taxon>
        <taxon>Cyclotella</taxon>
    </lineage>
</organism>
<proteinExistence type="predicted"/>
<evidence type="ECO:0000313" key="3">
    <source>
        <dbReference type="Proteomes" id="UP001516023"/>
    </source>
</evidence>
<accession>A0ABD3PEM8</accession>
<evidence type="ECO:0000313" key="2">
    <source>
        <dbReference type="EMBL" id="KAL3786307.1"/>
    </source>
</evidence>
<name>A0ABD3PEM8_9STRA</name>
<comment type="caution">
    <text evidence="2">The sequence shown here is derived from an EMBL/GenBank/DDBJ whole genome shotgun (WGS) entry which is preliminary data.</text>
</comment>
<gene>
    <name evidence="2" type="ORF">HJC23_006587</name>
</gene>
<sequence>MSEVATSQPPPTSHNAPLNHLPAPPSTIDLDSVPNQIGHAVLSPDGTLLRPPVGTLSENDAAIVYRMMLEVGTALKPTEEGLKRVTVGFGRVSYAVVVGGDGCLYIVKKRSSA</sequence>